<comment type="similarity">
    <text evidence="2 10">Belongs to the intercrine beta (chemokine CC) family.</text>
</comment>
<evidence type="ECO:0000313" key="13">
    <source>
        <dbReference type="Proteomes" id="UP000276834"/>
    </source>
</evidence>
<keyword evidence="13" id="KW-1185">Reference proteome</keyword>
<evidence type="ECO:0000256" key="10">
    <source>
        <dbReference type="RuleBase" id="RU361150"/>
    </source>
</evidence>
<dbReference type="OrthoDB" id="9892424at2759"/>
<proteinExistence type="inferred from homology"/>
<dbReference type="EMBL" id="QUSF01000023">
    <property type="protein sequence ID" value="RLW01252.1"/>
    <property type="molecule type" value="Genomic_DNA"/>
</dbReference>
<feature type="chain" id="PRO_5017848803" description="C-C motif chemokine" evidence="10">
    <location>
        <begin position="23"/>
        <end position="94"/>
    </location>
</feature>
<keyword evidence="4 10" id="KW-0202">Cytokine</keyword>
<feature type="signal peptide" evidence="10">
    <location>
        <begin position="1"/>
        <end position="22"/>
    </location>
</feature>
<dbReference type="AlphaFoldDB" id="A0A3L8SGE9"/>
<dbReference type="GO" id="GO:0006954">
    <property type="term" value="P:inflammatory response"/>
    <property type="evidence" value="ECO:0007669"/>
    <property type="project" value="UniProtKB-KW"/>
</dbReference>
<sequence length="94" mass="10642">MLSARTALLLVGFLTLSPCSDAAPYSPVECCFDYVKRVVRLENLVGFYSTSRECFFQAIVFDTKKKAKICANPEENWVKRAVRVIRKKKGLHAP</sequence>
<evidence type="ECO:0000256" key="4">
    <source>
        <dbReference type="ARBA" id="ARBA00022514"/>
    </source>
</evidence>
<dbReference type="GO" id="GO:0008009">
    <property type="term" value="F:chemokine activity"/>
    <property type="evidence" value="ECO:0007669"/>
    <property type="project" value="InterPro"/>
</dbReference>
<dbReference type="SMART" id="SM00199">
    <property type="entry name" value="SCY"/>
    <property type="match status" value="1"/>
</dbReference>
<keyword evidence="7" id="KW-1015">Disulfide bond</keyword>
<dbReference type="PANTHER" id="PTHR12015">
    <property type="entry name" value="SMALL INDUCIBLE CYTOKINE A"/>
    <property type="match status" value="1"/>
</dbReference>
<comment type="caution">
    <text evidence="12">The sequence shown here is derived from an EMBL/GenBank/DDBJ whole genome shotgun (WGS) entry which is preliminary data.</text>
</comment>
<dbReference type="GO" id="GO:0006955">
    <property type="term" value="P:immune response"/>
    <property type="evidence" value="ECO:0007669"/>
    <property type="project" value="InterPro"/>
</dbReference>
<dbReference type="InterPro" id="IPR000827">
    <property type="entry name" value="Chemokine_CC_CS"/>
</dbReference>
<evidence type="ECO:0000256" key="9">
    <source>
        <dbReference type="ARBA" id="ARBA00046039"/>
    </source>
</evidence>
<keyword evidence="3 10" id="KW-0145">Chemotaxis</keyword>
<feature type="domain" description="Chemokine interleukin-8-like" evidence="11">
    <location>
        <begin position="27"/>
        <end position="85"/>
    </location>
</feature>
<keyword evidence="6 10" id="KW-0732">Signal</keyword>
<evidence type="ECO:0000256" key="8">
    <source>
        <dbReference type="ARBA" id="ARBA00023198"/>
    </source>
</evidence>
<gene>
    <name evidence="12" type="ORF">DV515_00008128</name>
</gene>
<dbReference type="InterPro" id="IPR039809">
    <property type="entry name" value="Chemokine_b/g/d"/>
</dbReference>
<keyword evidence="8" id="KW-0395">Inflammatory response</keyword>
<name>A0A3L8SGE9_CHLGU</name>
<evidence type="ECO:0000256" key="1">
    <source>
        <dbReference type="ARBA" id="ARBA00004613"/>
    </source>
</evidence>
<accession>A0A3L8SGE9</accession>
<dbReference type="InterPro" id="IPR036048">
    <property type="entry name" value="Interleukin_8-like_sf"/>
</dbReference>
<dbReference type="Proteomes" id="UP000276834">
    <property type="component" value="Unassembled WGS sequence"/>
</dbReference>
<comment type="subcellular location">
    <subcellularLocation>
        <location evidence="1 10">Secreted</location>
    </subcellularLocation>
</comment>
<evidence type="ECO:0000256" key="7">
    <source>
        <dbReference type="ARBA" id="ARBA00023157"/>
    </source>
</evidence>
<dbReference type="Gene3D" id="2.40.50.40">
    <property type="match status" value="1"/>
</dbReference>
<dbReference type="CDD" id="cd00272">
    <property type="entry name" value="Chemokine_CC"/>
    <property type="match status" value="1"/>
</dbReference>
<evidence type="ECO:0000313" key="12">
    <source>
        <dbReference type="EMBL" id="RLW01252.1"/>
    </source>
</evidence>
<protein>
    <recommendedName>
        <fullName evidence="10">C-C motif chemokine</fullName>
    </recommendedName>
</protein>
<dbReference type="GO" id="GO:0005615">
    <property type="term" value="C:extracellular space"/>
    <property type="evidence" value="ECO:0007669"/>
    <property type="project" value="UniProtKB-KW"/>
</dbReference>
<dbReference type="PANTHER" id="PTHR12015:SF111">
    <property type="entry name" value="C-C MOTIF CHEMOKINE 17"/>
    <property type="match status" value="1"/>
</dbReference>
<dbReference type="SUPFAM" id="SSF54117">
    <property type="entry name" value="Interleukin 8-like chemokines"/>
    <property type="match status" value="1"/>
</dbReference>
<comment type="function">
    <text evidence="9">Chemokine, which displays chemotactic activity for T lymphocytes, preferentially Th2 cells, but not monocytes or granulocytes. Therefore plays an important role in a wide range of inflammatory and immunological processes. Acts by binding to CCR4 at T-cell surface. Mediates GM-CSF/CSF2-driven pain and inflammation. In the brain, required to maintain the typical, highly branched morphology of hippocampal microglia under homeostatic conditions. May be important for the appropriate adaptation of microglial morphology and synaptic plasticity to acute lipopolysaccharide (LPS)-induced neuroinflammation. Plays a role in wound healing, mainly by inducing fibroblast migration into the wound.</text>
</comment>
<reference evidence="12 13" key="1">
    <citation type="journal article" date="2018" name="Proc. R. Soc. B">
        <title>A non-coding region near Follistatin controls head colour polymorphism in the Gouldian finch.</title>
        <authorList>
            <person name="Toomey M.B."/>
            <person name="Marques C.I."/>
            <person name="Andrade P."/>
            <person name="Araujo P.M."/>
            <person name="Sabatino S."/>
            <person name="Gazda M.A."/>
            <person name="Afonso S."/>
            <person name="Lopes R.J."/>
            <person name="Corbo J.C."/>
            <person name="Carneiro M."/>
        </authorList>
    </citation>
    <scope>NUCLEOTIDE SEQUENCE [LARGE SCALE GENOMIC DNA]</scope>
    <source>
        <strain evidence="12">Red01</strain>
        <tissue evidence="12">Muscle</tissue>
    </source>
</reference>
<evidence type="ECO:0000256" key="3">
    <source>
        <dbReference type="ARBA" id="ARBA00022500"/>
    </source>
</evidence>
<keyword evidence="5 10" id="KW-0964">Secreted</keyword>
<evidence type="ECO:0000256" key="5">
    <source>
        <dbReference type="ARBA" id="ARBA00022525"/>
    </source>
</evidence>
<dbReference type="Pfam" id="PF00048">
    <property type="entry name" value="IL8"/>
    <property type="match status" value="1"/>
</dbReference>
<evidence type="ECO:0000259" key="11">
    <source>
        <dbReference type="SMART" id="SM00199"/>
    </source>
</evidence>
<evidence type="ECO:0000256" key="2">
    <source>
        <dbReference type="ARBA" id="ARBA00010868"/>
    </source>
</evidence>
<evidence type="ECO:0000256" key="6">
    <source>
        <dbReference type="ARBA" id="ARBA00022729"/>
    </source>
</evidence>
<organism evidence="12 13">
    <name type="scientific">Chloebia gouldiae</name>
    <name type="common">Gouldian finch</name>
    <name type="synonym">Erythrura gouldiae</name>
    <dbReference type="NCBI Taxonomy" id="44316"/>
    <lineage>
        <taxon>Eukaryota</taxon>
        <taxon>Metazoa</taxon>
        <taxon>Chordata</taxon>
        <taxon>Craniata</taxon>
        <taxon>Vertebrata</taxon>
        <taxon>Euteleostomi</taxon>
        <taxon>Archelosauria</taxon>
        <taxon>Archosauria</taxon>
        <taxon>Dinosauria</taxon>
        <taxon>Saurischia</taxon>
        <taxon>Theropoda</taxon>
        <taxon>Coelurosauria</taxon>
        <taxon>Aves</taxon>
        <taxon>Neognathae</taxon>
        <taxon>Neoaves</taxon>
        <taxon>Telluraves</taxon>
        <taxon>Australaves</taxon>
        <taxon>Passeriformes</taxon>
        <taxon>Passeroidea</taxon>
        <taxon>Passeridae</taxon>
        <taxon>Chloebia</taxon>
    </lineage>
</organism>
<dbReference type="PROSITE" id="PS00472">
    <property type="entry name" value="SMALL_CYTOKINES_CC"/>
    <property type="match status" value="1"/>
</dbReference>
<dbReference type="InterPro" id="IPR001811">
    <property type="entry name" value="Chemokine_IL8-like_dom"/>
</dbReference>